<dbReference type="Gene3D" id="1.10.260.40">
    <property type="entry name" value="lambda repressor-like DNA-binding domains"/>
    <property type="match status" value="1"/>
</dbReference>
<dbReference type="EMBL" id="AP019309">
    <property type="protein sequence ID" value="BBH25129.1"/>
    <property type="molecule type" value="Genomic_DNA"/>
</dbReference>
<accession>A0A3G9JPZ2</accession>
<dbReference type="AlphaFoldDB" id="A0A3G9JPZ2"/>
<evidence type="ECO:0000259" key="1">
    <source>
        <dbReference type="PROSITE" id="PS50943"/>
    </source>
</evidence>
<organism evidence="2 3">
    <name type="scientific">Intestinibaculum porci</name>
    <dbReference type="NCBI Taxonomy" id="2487118"/>
    <lineage>
        <taxon>Bacteria</taxon>
        <taxon>Bacillati</taxon>
        <taxon>Bacillota</taxon>
        <taxon>Erysipelotrichia</taxon>
        <taxon>Erysipelotrichales</taxon>
        <taxon>Erysipelotrichaceae</taxon>
        <taxon>Intestinibaculum</taxon>
    </lineage>
</organism>
<evidence type="ECO:0000313" key="2">
    <source>
        <dbReference type="EMBL" id="BBH25129.1"/>
    </source>
</evidence>
<protein>
    <recommendedName>
        <fullName evidence="1">HTH cro/C1-type domain-containing protein</fullName>
    </recommendedName>
</protein>
<dbReference type="KEGG" id="ebm:SG0102_00630"/>
<dbReference type="InterPro" id="IPR010982">
    <property type="entry name" value="Lambda_DNA-bd_dom_sf"/>
</dbReference>
<dbReference type="CDD" id="cd00093">
    <property type="entry name" value="HTH_XRE"/>
    <property type="match status" value="1"/>
</dbReference>
<dbReference type="PROSITE" id="PS50943">
    <property type="entry name" value="HTH_CROC1"/>
    <property type="match status" value="1"/>
</dbReference>
<dbReference type="Proteomes" id="UP000268059">
    <property type="component" value="Chromosome"/>
</dbReference>
<name>A0A3G9JPZ2_9FIRM</name>
<dbReference type="Pfam" id="PF01381">
    <property type="entry name" value="HTH_3"/>
    <property type="match status" value="1"/>
</dbReference>
<gene>
    <name evidence="2" type="ORF">SG0102_00630</name>
</gene>
<keyword evidence="3" id="KW-1185">Reference proteome</keyword>
<dbReference type="SUPFAM" id="SSF47413">
    <property type="entry name" value="lambda repressor-like DNA-binding domains"/>
    <property type="match status" value="1"/>
</dbReference>
<dbReference type="SMART" id="SM00530">
    <property type="entry name" value="HTH_XRE"/>
    <property type="match status" value="1"/>
</dbReference>
<sequence>MEQNKNIYADARKKAGMTQAKASALMDTISEDRLARIEKDKVNVTPEDILEMAAAYKRPDLCNYYCAHECAIGKQEVPALKISQLSDIVLNMLASLNAMDEKKNRLIEITADGKITDDEIEDFAKIQSQLDRISILVDTLKLWVNQTLANGEINQEKYKEILAQLNK</sequence>
<evidence type="ECO:0000313" key="3">
    <source>
        <dbReference type="Proteomes" id="UP000268059"/>
    </source>
</evidence>
<proteinExistence type="predicted"/>
<feature type="domain" description="HTH cro/C1-type" evidence="1">
    <location>
        <begin position="11"/>
        <end position="62"/>
    </location>
</feature>
<reference evidence="2 3" key="1">
    <citation type="submission" date="2018-11" db="EMBL/GenBank/DDBJ databases">
        <title>Novel Erysipelotrichaceae bacterium isolated from small intestine of a swine.</title>
        <authorList>
            <person name="Kim J.S."/>
            <person name="Choe H."/>
            <person name="Lee Y.R."/>
            <person name="Kim K.M."/>
            <person name="Park D.S."/>
        </authorList>
    </citation>
    <scope>NUCLEOTIDE SEQUENCE [LARGE SCALE GENOMIC DNA]</scope>
    <source>
        <strain evidence="2 3">SG0102</strain>
    </source>
</reference>
<dbReference type="InParanoid" id="A0A3G9JPZ2"/>
<dbReference type="InterPro" id="IPR001387">
    <property type="entry name" value="Cro/C1-type_HTH"/>
</dbReference>
<dbReference type="RefSeq" id="WP_125118105.1">
    <property type="nucleotide sequence ID" value="NZ_AP019309.1"/>
</dbReference>
<dbReference type="OrthoDB" id="1685177at2"/>
<dbReference type="GO" id="GO:0003677">
    <property type="term" value="F:DNA binding"/>
    <property type="evidence" value="ECO:0007669"/>
    <property type="project" value="InterPro"/>
</dbReference>